<evidence type="ECO:0000259" key="6">
    <source>
        <dbReference type="PROSITE" id="PS50850"/>
    </source>
</evidence>
<dbReference type="InParanoid" id="A0A0C3D4S5"/>
<protein>
    <recommendedName>
        <fullName evidence="6">Major facilitator superfamily (MFS) profile domain-containing protein</fullName>
    </recommendedName>
</protein>
<sequence>MAVHDTALPQQHEDLLEKGMVQEKSDIRGEESLGSGDSGLNQSQALNKDDPLNWNRLYKTYIVGLVSLLGFTGQMSSSMINPAYILLAADLGVTVTKASYLTTVYILFSGVTPMFLVPFANVYGRKNLYMVFTLIAAIANVGSAVAKSYGGVLVGRLFNGVGSGVPLGIGAATICDLFQQGERGFYMGIYTLSVTNGPHISPIVGGYIAKNLGWRWCLWIPAILQGGLWVLVIFTLPETLYSRENASTLVKRTYIQKLFFWGKVLDRPIRLHDFGTPFRMIRYAAVTLPCIYFMTANTYGSALFAVTGAKIAASTYKFNVAQTGLFIGLPLTIGCMIGEATTGWISDIIINKYAKRHNGYRKPEARLFLIPLCTLLCIGTATYGFCIEHHKRWIESAVCMGVSGLGCQVGATVVYTYCTDSYKPQSGEIGAVINVFKSIYAFNIGFYALPLMADIGFSRGFGLLAALNGVALIPLVFLIYKGQSIREKQGVPKEHQDL</sequence>
<keyword evidence="8" id="KW-1185">Reference proteome</keyword>
<feature type="transmembrane region" description="Helical" evidence="5">
    <location>
        <begin position="216"/>
        <end position="236"/>
    </location>
</feature>
<evidence type="ECO:0000256" key="4">
    <source>
        <dbReference type="ARBA" id="ARBA00023136"/>
    </source>
</evidence>
<dbReference type="Gene3D" id="1.20.1250.20">
    <property type="entry name" value="MFS general substrate transporter like domains"/>
    <property type="match status" value="1"/>
</dbReference>
<feature type="domain" description="Major facilitator superfamily (MFS) profile" evidence="6">
    <location>
        <begin position="62"/>
        <end position="483"/>
    </location>
</feature>
<feature type="transmembrane region" description="Helical" evidence="5">
    <location>
        <begin position="325"/>
        <end position="346"/>
    </location>
</feature>
<dbReference type="PANTHER" id="PTHR23502">
    <property type="entry name" value="MAJOR FACILITATOR SUPERFAMILY"/>
    <property type="match status" value="1"/>
</dbReference>
<feature type="transmembrane region" description="Helical" evidence="5">
    <location>
        <begin position="461"/>
        <end position="480"/>
    </location>
</feature>
<evidence type="ECO:0000256" key="1">
    <source>
        <dbReference type="ARBA" id="ARBA00004141"/>
    </source>
</evidence>
<reference evidence="7 8" key="1">
    <citation type="submission" date="2014-04" db="EMBL/GenBank/DDBJ databases">
        <authorList>
            <consortium name="DOE Joint Genome Institute"/>
            <person name="Kuo A."/>
            <person name="Martino E."/>
            <person name="Perotto S."/>
            <person name="Kohler A."/>
            <person name="Nagy L.G."/>
            <person name="Floudas D."/>
            <person name="Copeland A."/>
            <person name="Barry K.W."/>
            <person name="Cichocki N."/>
            <person name="Veneault-Fourrey C."/>
            <person name="LaButti K."/>
            <person name="Lindquist E.A."/>
            <person name="Lipzen A."/>
            <person name="Lundell T."/>
            <person name="Morin E."/>
            <person name="Murat C."/>
            <person name="Sun H."/>
            <person name="Tunlid A."/>
            <person name="Henrissat B."/>
            <person name="Grigoriev I.V."/>
            <person name="Hibbett D.S."/>
            <person name="Martin F."/>
            <person name="Nordberg H.P."/>
            <person name="Cantor M.N."/>
            <person name="Hua S.X."/>
        </authorList>
    </citation>
    <scope>NUCLEOTIDE SEQUENCE [LARGE SCALE GENOMIC DNA]</scope>
    <source>
        <strain evidence="7 8">Zn</strain>
    </source>
</reference>
<feature type="transmembrane region" description="Helical" evidence="5">
    <location>
        <begin position="127"/>
        <end position="145"/>
    </location>
</feature>
<organism evidence="7 8">
    <name type="scientific">Oidiodendron maius (strain Zn)</name>
    <dbReference type="NCBI Taxonomy" id="913774"/>
    <lineage>
        <taxon>Eukaryota</taxon>
        <taxon>Fungi</taxon>
        <taxon>Dikarya</taxon>
        <taxon>Ascomycota</taxon>
        <taxon>Pezizomycotina</taxon>
        <taxon>Leotiomycetes</taxon>
        <taxon>Leotiomycetes incertae sedis</taxon>
        <taxon>Myxotrichaceae</taxon>
        <taxon>Oidiodendron</taxon>
    </lineage>
</organism>
<gene>
    <name evidence="7" type="ORF">OIDMADRAFT_49778</name>
</gene>
<evidence type="ECO:0000256" key="3">
    <source>
        <dbReference type="ARBA" id="ARBA00022989"/>
    </source>
</evidence>
<dbReference type="InterPro" id="IPR020846">
    <property type="entry name" value="MFS_dom"/>
</dbReference>
<dbReference type="SUPFAM" id="SSF103473">
    <property type="entry name" value="MFS general substrate transporter"/>
    <property type="match status" value="1"/>
</dbReference>
<comment type="subcellular location">
    <subcellularLocation>
        <location evidence="1">Membrane</location>
        <topology evidence="1">Multi-pass membrane protein</topology>
    </subcellularLocation>
</comment>
<feature type="transmembrane region" description="Helical" evidence="5">
    <location>
        <begin position="367"/>
        <end position="387"/>
    </location>
</feature>
<dbReference type="STRING" id="913774.A0A0C3D4S5"/>
<dbReference type="AlphaFoldDB" id="A0A0C3D4S5"/>
<feature type="transmembrane region" description="Helical" evidence="5">
    <location>
        <begin position="393"/>
        <end position="417"/>
    </location>
</feature>
<evidence type="ECO:0000256" key="2">
    <source>
        <dbReference type="ARBA" id="ARBA00022692"/>
    </source>
</evidence>
<dbReference type="InterPro" id="IPR011701">
    <property type="entry name" value="MFS"/>
</dbReference>
<keyword evidence="2 5" id="KW-0812">Transmembrane</keyword>
<dbReference type="EMBL" id="KN832871">
    <property type="protein sequence ID" value="KIN06289.1"/>
    <property type="molecule type" value="Genomic_DNA"/>
</dbReference>
<proteinExistence type="predicted"/>
<dbReference type="Pfam" id="PF07690">
    <property type="entry name" value="MFS_1"/>
    <property type="match status" value="1"/>
</dbReference>
<feature type="transmembrane region" description="Helical" evidence="5">
    <location>
        <begin position="100"/>
        <end position="120"/>
    </location>
</feature>
<keyword evidence="3 5" id="KW-1133">Transmembrane helix</keyword>
<dbReference type="GO" id="GO:0022857">
    <property type="term" value="F:transmembrane transporter activity"/>
    <property type="evidence" value="ECO:0007669"/>
    <property type="project" value="InterPro"/>
</dbReference>
<name>A0A0C3D4S5_OIDMZ</name>
<dbReference type="InterPro" id="IPR036259">
    <property type="entry name" value="MFS_trans_sf"/>
</dbReference>
<evidence type="ECO:0000313" key="8">
    <source>
        <dbReference type="Proteomes" id="UP000054321"/>
    </source>
</evidence>
<keyword evidence="4 5" id="KW-0472">Membrane</keyword>
<reference evidence="8" key="2">
    <citation type="submission" date="2015-01" db="EMBL/GenBank/DDBJ databases">
        <title>Evolutionary Origins and Diversification of the Mycorrhizal Mutualists.</title>
        <authorList>
            <consortium name="DOE Joint Genome Institute"/>
            <consortium name="Mycorrhizal Genomics Consortium"/>
            <person name="Kohler A."/>
            <person name="Kuo A."/>
            <person name="Nagy L.G."/>
            <person name="Floudas D."/>
            <person name="Copeland A."/>
            <person name="Barry K.W."/>
            <person name="Cichocki N."/>
            <person name="Veneault-Fourrey C."/>
            <person name="LaButti K."/>
            <person name="Lindquist E.A."/>
            <person name="Lipzen A."/>
            <person name="Lundell T."/>
            <person name="Morin E."/>
            <person name="Murat C."/>
            <person name="Riley R."/>
            <person name="Ohm R."/>
            <person name="Sun H."/>
            <person name="Tunlid A."/>
            <person name="Henrissat B."/>
            <person name="Grigoriev I.V."/>
            <person name="Hibbett D.S."/>
            <person name="Martin F."/>
        </authorList>
    </citation>
    <scope>NUCLEOTIDE SEQUENCE [LARGE SCALE GENOMIC DNA]</scope>
    <source>
        <strain evidence="8">Zn</strain>
    </source>
</reference>
<dbReference type="HOGENOM" id="CLU_008455_13_7_1"/>
<dbReference type="PANTHER" id="PTHR23502:SF181">
    <property type="entry name" value="MAJOR FACILITATOR SUPERFAMILY (MFS) PROFILE DOMAIN-CONTAINING PROTEIN"/>
    <property type="match status" value="1"/>
</dbReference>
<feature type="transmembrane region" description="Helical" evidence="5">
    <location>
        <begin position="429"/>
        <end position="449"/>
    </location>
</feature>
<dbReference type="OrthoDB" id="2585655at2759"/>
<evidence type="ECO:0000313" key="7">
    <source>
        <dbReference type="EMBL" id="KIN06289.1"/>
    </source>
</evidence>
<dbReference type="Proteomes" id="UP000054321">
    <property type="component" value="Unassembled WGS sequence"/>
</dbReference>
<accession>A0A0C3D4S5</accession>
<evidence type="ECO:0000256" key="5">
    <source>
        <dbReference type="SAM" id="Phobius"/>
    </source>
</evidence>
<feature type="transmembrane region" description="Helical" evidence="5">
    <location>
        <begin position="61"/>
        <end position="80"/>
    </location>
</feature>
<dbReference type="GO" id="GO:0005886">
    <property type="term" value="C:plasma membrane"/>
    <property type="evidence" value="ECO:0007669"/>
    <property type="project" value="TreeGrafter"/>
</dbReference>
<dbReference type="PROSITE" id="PS50850">
    <property type="entry name" value="MFS"/>
    <property type="match status" value="1"/>
</dbReference>